<feature type="transmembrane region" description="Helical" evidence="8">
    <location>
        <begin position="212"/>
        <end position="231"/>
    </location>
</feature>
<organism evidence="10 11">
    <name type="scientific">Paragemmobacter aquarius</name>
    <dbReference type="NCBI Taxonomy" id="2169400"/>
    <lineage>
        <taxon>Bacteria</taxon>
        <taxon>Pseudomonadati</taxon>
        <taxon>Pseudomonadota</taxon>
        <taxon>Alphaproteobacteria</taxon>
        <taxon>Rhodobacterales</taxon>
        <taxon>Paracoccaceae</taxon>
        <taxon>Paragemmobacter</taxon>
    </lineage>
</organism>
<feature type="transmembrane region" description="Helical" evidence="8">
    <location>
        <begin position="23"/>
        <end position="40"/>
    </location>
</feature>
<dbReference type="InterPro" id="IPR038731">
    <property type="entry name" value="RgtA/B/C-like"/>
</dbReference>
<dbReference type="PANTHER" id="PTHR33908:SF11">
    <property type="entry name" value="MEMBRANE PROTEIN"/>
    <property type="match status" value="1"/>
</dbReference>
<dbReference type="GO" id="GO:0005886">
    <property type="term" value="C:plasma membrane"/>
    <property type="evidence" value="ECO:0007669"/>
    <property type="project" value="UniProtKB-SubCell"/>
</dbReference>
<dbReference type="InterPro" id="IPR050297">
    <property type="entry name" value="LipidA_mod_glycosyltrf_83"/>
</dbReference>
<evidence type="ECO:0000256" key="7">
    <source>
        <dbReference type="ARBA" id="ARBA00023136"/>
    </source>
</evidence>
<dbReference type="AlphaFoldDB" id="A0A2S0UMH0"/>
<name>A0A2S0UMH0_9RHOB</name>
<feature type="transmembrane region" description="Helical" evidence="8">
    <location>
        <begin position="352"/>
        <end position="370"/>
    </location>
</feature>
<keyword evidence="5 8" id="KW-0812">Transmembrane</keyword>
<evidence type="ECO:0000256" key="8">
    <source>
        <dbReference type="SAM" id="Phobius"/>
    </source>
</evidence>
<feature type="transmembrane region" description="Helical" evidence="8">
    <location>
        <begin position="178"/>
        <end position="200"/>
    </location>
</feature>
<dbReference type="Pfam" id="PF13231">
    <property type="entry name" value="PMT_2"/>
    <property type="match status" value="1"/>
</dbReference>
<dbReference type="Proteomes" id="UP000244496">
    <property type="component" value="Chromosome"/>
</dbReference>
<evidence type="ECO:0000313" key="10">
    <source>
        <dbReference type="EMBL" id="AWB49007.1"/>
    </source>
</evidence>
<evidence type="ECO:0000256" key="6">
    <source>
        <dbReference type="ARBA" id="ARBA00022989"/>
    </source>
</evidence>
<keyword evidence="11" id="KW-1185">Reference proteome</keyword>
<evidence type="ECO:0000256" key="5">
    <source>
        <dbReference type="ARBA" id="ARBA00022692"/>
    </source>
</evidence>
<comment type="subcellular location">
    <subcellularLocation>
        <location evidence="1">Cell membrane</location>
        <topology evidence="1">Multi-pass membrane protein</topology>
    </subcellularLocation>
</comment>
<dbReference type="GO" id="GO:0016763">
    <property type="term" value="F:pentosyltransferase activity"/>
    <property type="evidence" value="ECO:0007669"/>
    <property type="project" value="TreeGrafter"/>
</dbReference>
<dbReference type="GO" id="GO:0009103">
    <property type="term" value="P:lipopolysaccharide biosynthetic process"/>
    <property type="evidence" value="ECO:0007669"/>
    <property type="project" value="UniProtKB-ARBA"/>
</dbReference>
<keyword evidence="6 8" id="KW-1133">Transmembrane helix</keyword>
<accession>A0A2S0UMH0</accession>
<keyword evidence="2" id="KW-1003">Cell membrane</keyword>
<evidence type="ECO:0000256" key="3">
    <source>
        <dbReference type="ARBA" id="ARBA00022676"/>
    </source>
</evidence>
<keyword evidence="3" id="KW-0328">Glycosyltransferase</keyword>
<evidence type="ECO:0000256" key="1">
    <source>
        <dbReference type="ARBA" id="ARBA00004651"/>
    </source>
</evidence>
<dbReference type="EMBL" id="CP028918">
    <property type="protein sequence ID" value="AWB49007.1"/>
    <property type="molecule type" value="Genomic_DNA"/>
</dbReference>
<dbReference type="PANTHER" id="PTHR33908">
    <property type="entry name" value="MANNOSYLTRANSFERASE YKCB-RELATED"/>
    <property type="match status" value="1"/>
</dbReference>
<feature type="transmembrane region" description="Helical" evidence="8">
    <location>
        <begin position="262"/>
        <end position="284"/>
    </location>
</feature>
<proteinExistence type="predicted"/>
<evidence type="ECO:0000256" key="2">
    <source>
        <dbReference type="ARBA" id="ARBA00022475"/>
    </source>
</evidence>
<sequence length="475" mass="51008">MTAISLSRSAPLSRFLLPQNRPALVWVALVIAYFAVQFTLRLHSAAGLEFDEAEALWYARSLQFGYNAQPPLYFWLQNLVFHLPLAPLTALALLKTMIFAAAVLAIFAIFRQIDTKAAPAAMLSLGLLPEVVWEMQRDRTHTVLLLLLAAFGMLRILQSQQKHRETGGETGGASLGAILGLGLLSKPNFGFFALGLLVASRRVLRRPTASQILLAAAVALGIAAPWLIWAMTHPDLAGSSLHKLALAAENPFRRRLTGLGNFALALLAMLGLAALVLGPIWARVRPGPITQDGARIILQTAFASVLLFLLAVLVSGASQTQSRWLLPMVFLLPPVVTLHLHQRMSPASAKRMTACLALPWLVVLIALPLANRTATRQMDFAALDATLPQGMATASTQTLLLGNLVNLGTDRPLYLLAKGAAAPASGTDVLLLDTEAGLAFARTLGYGLSKDSLRSLTVIDGTRTRPLWTAIATAP</sequence>
<keyword evidence="4" id="KW-0808">Transferase</keyword>
<evidence type="ECO:0000313" key="11">
    <source>
        <dbReference type="Proteomes" id="UP000244496"/>
    </source>
</evidence>
<dbReference type="KEGG" id="geh:HYN69_11295"/>
<keyword evidence="7 8" id="KW-0472">Membrane</keyword>
<reference evidence="10 11" key="1">
    <citation type="submission" date="2018-04" db="EMBL/GenBank/DDBJ databases">
        <title>Genome sequencing of Gemmobacter.</title>
        <authorList>
            <person name="Yi H."/>
            <person name="Baek M.-G."/>
        </authorList>
    </citation>
    <scope>NUCLEOTIDE SEQUENCE [LARGE SCALE GENOMIC DNA]</scope>
    <source>
        <strain evidence="10 11">HYN0069</strain>
    </source>
</reference>
<feature type="transmembrane region" description="Helical" evidence="8">
    <location>
        <begin position="296"/>
        <end position="318"/>
    </location>
</feature>
<protein>
    <recommendedName>
        <fullName evidence="9">Glycosyltransferase RgtA/B/C/D-like domain-containing protein</fullName>
    </recommendedName>
</protein>
<feature type="transmembrane region" description="Helical" evidence="8">
    <location>
        <begin position="85"/>
        <end position="110"/>
    </location>
</feature>
<feature type="transmembrane region" description="Helical" evidence="8">
    <location>
        <begin position="324"/>
        <end position="340"/>
    </location>
</feature>
<feature type="domain" description="Glycosyltransferase RgtA/B/C/D-like" evidence="9">
    <location>
        <begin position="69"/>
        <end position="229"/>
    </location>
</feature>
<evidence type="ECO:0000256" key="4">
    <source>
        <dbReference type="ARBA" id="ARBA00022679"/>
    </source>
</evidence>
<evidence type="ECO:0000259" key="9">
    <source>
        <dbReference type="Pfam" id="PF13231"/>
    </source>
</evidence>
<gene>
    <name evidence="10" type="ORF">HYN69_11295</name>
</gene>
<feature type="transmembrane region" description="Helical" evidence="8">
    <location>
        <begin position="142"/>
        <end position="158"/>
    </location>
</feature>